<organism evidence="4 5">
    <name type="scientific">Hyphomonas atlantica</name>
    <dbReference type="NCBI Taxonomy" id="1280948"/>
    <lineage>
        <taxon>Bacteria</taxon>
        <taxon>Pseudomonadati</taxon>
        <taxon>Pseudomonadota</taxon>
        <taxon>Alphaproteobacteria</taxon>
        <taxon>Hyphomonadales</taxon>
        <taxon>Hyphomonadaceae</taxon>
        <taxon>Hyphomonas</taxon>
    </lineage>
</organism>
<accession>A0A059E0I0</accession>
<reference evidence="6 7" key="2">
    <citation type="journal article" date="2018" name="Nat. Biotechnol.">
        <title>A standardized bacterial taxonomy based on genome phylogeny substantially revises the tree of life.</title>
        <authorList>
            <person name="Parks D.H."/>
            <person name="Chuvochina M."/>
            <person name="Waite D.W."/>
            <person name="Rinke C."/>
            <person name="Skarshewski A."/>
            <person name="Chaumeil P.A."/>
            <person name="Hugenholtz P."/>
        </authorList>
    </citation>
    <scope>NUCLEOTIDE SEQUENCE [LARGE SCALE GENOMIC DNA]</scope>
    <source>
        <strain evidence="3">UBA10378</strain>
        <strain evidence="2">UBA8557</strain>
    </source>
</reference>
<dbReference type="AlphaFoldDB" id="A0A059E0I0"/>
<evidence type="ECO:0000313" key="7">
    <source>
        <dbReference type="Proteomes" id="UP000263957"/>
    </source>
</evidence>
<proteinExistence type="predicted"/>
<evidence type="ECO:0000313" key="3">
    <source>
        <dbReference type="EMBL" id="HBQ48671.1"/>
    </source>
</evidence>
<protein>
    <recommendedName>
        <fullName evidence="8">DUF2066 domain-containing protein</fullName>
    </recommendedName>
</protein>
<keyword evidence="1" id="KW-0732">Signal</keyword>
<dbReference type="STRING" id="1280948.HY36_05385"/>
<dbReference type="OrthoDB" id="7928976at2"/>
<evidence type="ECO:0008006" key="8">
    <source>
        <dbReference type="Google" id="ProtNLM"/>
    </source>
</evidence>
<dbReference type="EMBL" id="DOGS01000146">
    <property type="protein sequence ID" value="HBQ48671.1"/>
    <property type="molecule type" value="Genomic_DNA"/>
</dbReference>
<dbReference type="RefSeq" id="WP_035552240.1">
    <property type="nucleotide sequence ID" value="NZ_AWFH01000023.1"/>
</dbReference>
<sequence length="339" mass="35855">MIRILFASLFALVAMGASAFADTRDVYTVSNIEVDETAGSLIEARELAMASARVQGARVLIDRITLAEDRLQSGGLVVDAALADRLSAAVDVQEETAGAGRYKGTLAVVYNPRMVRAHLDGLSVPYVDTQAPKGLLVPLAGSAGLDAAWREALGTGRDETLSPFVTANSPGYSAYSDWLELSPEAGALGARRGILAELSGVDGAWQVTVSTVTAAGTERVGTTPYASSLEVAVDRMVALLDENWKEVSVIRSGERTPATASVRYTSLAEWNTLRGALARSPLISEFRIEAIARDGALVAFSYAGDPPRLQNDLLQRGVSLSENEMGWIVRSAVSPSGEP</sequence>
<feature type="chain" id="PRO_5044539022" description="DUF2066 domain-containing protein" evidence="1">
    <location>
        <begin position="20"/>
        <end position="339"/>
    </location>
</feature>
<dbReference type="EMBL" id="AWFH01000023">
    <property type="protein sequence ID" value="KCZ60413.1"/>
    <property type="molecule type" value="Genomic_DNA"/>
</dbReference>
<gene>
    <name evidence="2" type="ORF">DCG65_00270</name>
    <name evidence="3" type="ORF">DD728_07270</name>
    <name evidence="4" type="ORF">HY36_05385</name>
</gene>
<comment type="caution">
    <text evidence="4">The sequence shown here is derived from an EMBL/GenBank/DDBJ whole genome shotgun (WGS) entry which is preliminary data.</text>
</comment>
<name>A0A059E0I0_9PROT</name>
<dbReference type="EMBL" id="DMBR01000011">
    <property type="protein sequence ID" value="HAE92963.1"/>
    <property type="molecule type" value="Genomic_DNA"/>
</dbReference>
<evidence type="ECO:0000313" key="6">
    <source>
        <dbReference type="Proteomes" id="UP000259173"/>
    </source>
</evidence>
<evidence type="ECO:0000313" key="2">
    <source>
        <dbReference type="EMBL" id="HAE92963.1"/>
    </source>
</evidence>
<feature type="signal peptide" evidence="1">
    <location>
        <begin position="1"/>
        <end position="19"/>
    </location>
</feature>
<dbReference type="Proteomes" id="UP000263957">
    <property type="component" value="Unassembled WGS sequence"/>
</dbReference>
<dbReference type="Proteomes" id="UP000024547">
    <property type="component" value="Unassembled WGS sequence"/>
</dbReference>
<dbReference type="Proteomes" id="UP000259173">
    <property type="component" value="Unassembled WGS sequence"/>
</dbReference>
<evidence type="ECO:0000313" key="5">
    <source>
        <dbReference type="Proteomes" id="UP000024547"/>
    </source>
</evidence>
<dbReference type="eggNOG" id="COG3249">
    <property type="taxonomic scope" value="Bacteria"/>
</dbReference>
<dbReference type="PATRIC" id="fig|1280948.3.peg.2132"/>
<reference evidence="4 5" key="1">
    <citation type="journal article" date="2014" name="Antonie Van Leeuwenhoek">
        <title>Hyphomonas beringensis sp. nov. and Hyphomonas chukchiensis sp. nov., isolated from surface seawater of the Bering Sea and Chukchi Sea.</title>
        <authorList>
            <person name="Li C."/>
            <person name="Lai Q."/>
            <person name="Li G."/>
            <person name="Dong C."/>
            <person name="Wang J."/>
            <person name="Liao Y."/>
            <person name="Shao Z."/>
        </authorList>
    </citation>
    <scope>NUCLEOTIDE SEQUENCE [LARGE SCALE GENOMIC DNA]</scope>
    <source>
        <strain evidence="4 5">22II1-22F38</strain>
    </source>
</reference>
<evidence type="ECO:0000256" key="1">
    <source>
        <dbReference type="SAM" id="SignalP"/>
    </source>
</evidence>
<keyword evidence="5" id="KW-1185">Reference proteome</keyword>
<evidence type="ECO:0000313" key="4">
    <source>
        <dbReference type="EMBL" id="KCZ60413.1"/>
    </source>
</evidence>